<dbReference type="EMBL" id="CAJVCH010001855">
    <property type="protein sequence ID" value="CAG7641617.1"/>
    <property type="molecule type" value="Genomic_DNA"/>
</dbReference>
<protein>
    <submittedName>
        <fullName evidence="1">Uncharacterized protein</fullName>
    </submittedName>
</protein>
<evidence type="ECO:0000313" key="2">
    <source>
        <dbReference type="Proteomes" id="UP000708208"/>
    </source>
</evidence>
<keyword evidence="2" id="KW-1185">Reference proteome</keyword>
<dbReference type="Proteomes" id="UP000708208">
    <property type="component" value="Unassembled WGS sequence"/>
</dbReference>
<name>A0A8J2NQC2_9HEXA</name>
<organism evidence="1 2">
    <name type="scientific">Allacma fusca</name>
    <dbReference type="NCBI Taxonomy" id="39272"/>
    <lineage>
        <taxon>Eukaryota</taxon>
        <taxon>Metazoa</taxon>
        <taxon>Ecdysozoa</taxon>
        <taxon>Arthropoda</taxon>
        <taxon>Hexapoda</taxon>
        <taxon>Collembola</taxon>
        <taxon>Symphypleona</taxon>
        <taxon>Sminthuridae</taxon>
        <taxon>Allacma</taxon>
    </lineage>
</organism>
<dbReference type="AlphaFoldDB" id="A0A8J2NQC2"/>
<proteinExistence type="predicted"/>
<reference evidence="1" key="1">
    <citation type="submission" date="2021-06" db="EMBL/GenBank/DDBJ databases">
        <authorList>
            <person name="Hodson N. C."/>
            <person name="Mongue J. A."/>
            <person name="Jaron S. K."/>
        </authorList>
    </citation>
    <scope>NUCLEOTIDE SEQUENCE</scope>
</reference>
<accession>A0A8J2NQC2</accession>
<comment type="caution">
    <text evidence="1">The sequence shown here is derived from an EMBL/GenBank/DDBJ whole genome shotgun (WGS) entry which is preliminary data.</text>
</comment>
<sequence length="87" mass="10060">MISVKRFCTFELPRRRFSFSTSKETEKWLMQSDGQSCQGISDLARQDKVATSVNKIGNHEFAVDYLRPLQGMQDMAMGNVKQNMFNF</sequence>
<gene>
    <name evidence="1" type="ORF">AFUS01_LOCUS421</name>
</gene>
<evidence type="ECO:0000313" key="1">
    <source>
        <dbReference type="EMBL" id="CAG7641617.1"/>
    </source>
</evidence>